<evidence type="ECO:0000313" key="2">
    <source>
        <dbReference type="WBParaSite" id="MhA1_Contig332.frz3.gene10"/>
    </source>
</evidence>
<proteinExistence type="predicted"/>
<reference evidence="2" key="1">
    <citation type="submission" date="2016-11" db="UniProtKB">
        <authorList>
            <consortium name="WormBaseParasite"/>
        </authorList>
    </citation>
    <scope>IDENTIFICATION</scope>
</reference>
<dbReference type="Proteomes" id="UP000095281">
    <property type="component" value="Unplaced"/>
</dbReference>
<dbReference type="WBParaSite" id="MhA1_Contig332.frz3.gene10">
    <property type="protein sequence ID" value="MhA1_Contig332.frz3.gene10"/>
    <property type="gene ID" value="MhA1_Contig332.frz3.gene10"/>
</dbReference>
<protein>
    <submittedName>
        <fullName evidence="2">SPRY domain-containing protein</fullName>
    </submittedName>
</protein>
<dbReference type="AlphaFoldDB" id="A0A1I8BLW8"/>
<dbReference type="Gene3D" id="2.60.120.920">
    <property type="match status" value="1"/>
</dbReference>
<accession>A0A1I8BLW8</accession>
<dbReference type="InterPro" id="IPR043136">
    <property type="entry name" value="B30.2/SPRY_sf"/>
</dbReference>
<name>A0A1I8BLW8_MELHA</name>
<evidence type="ECO:0000313" key="1">
    <source>
        <dbReference type="Proteomes" id="UP000095281"/>
    </source>
</evidence>
<keyword evidence="1" id="KW-1185">Reference proteome</keyword>
<organism evidence="1 2">
    <name type="scientific">Meloidogyne hapla</name>
    <name type="common">Root-knot nematode worm</name>
    <dbReference type="NCBI Taxonomy" id="6305"/>
    <lineage>
        <taxon>Eukaryota</taxon>
        <taxon>Metazoa</taxon>
        <taxon>Ecdysozoa</taxon>
        <taxon>Nematoda</taxon>
        <taxon>Chromadorea</taxon>
        <taxon>Rhabditida</taxon>
        <taxon>Tylenchina</taxon>
        <taxon>Tylenchomorpha</taxon>
        <taxon>Tylenchoidea</taxon>
        <taxon>Meloidogynidae</taxon>
        <taxon>Meloidogyninae</taxon>
        <taxon>Meloidogyne</taxon>
    </lineage>
</organism>
<sequence>MDDDFELCSNSSCSASRHELIEKIKSLEFMVENLKTPSNAKPTVYVKCWNKLKRVSGAKNCCGENCWKQTTGYCKEGNGCVWICIDGTLIKYSHSTKNMESDNLIMVLAEKEFMRADIPDEVPENAYVCRFFEVTALPDPVKEAEFNWFTWELQIGLRKDDKFYRLSSDGNYHSNDGTEKRFLNNSIVGNDVFGCGHIIPPKNKPNEPTQIFFTLNKKQIGKTILLHDVEDLLPHILVKRCDARINFGTDDSRPFTYEIQNHEAGD</sequence>